<dbReference type="Pfam" id="PF06747">
    <property type="entry name" value="CHCH"/>
    <property type="match status" value="1"/>
</dbReference>
<evidence type="ECO:0000256" key="10">
    <source>
        <dbReference type="ARBA" id="ARBA00033150"/>
    </source>
</evidence>
<comment type="caution">
    <text evidence="13">The sequence shown here is derived from an EMBL/GenBank/DDBJ whole genome shotgun (WGS) entry which is preliminary data.</text>
</comment>
<dbReference type="OrthoDB" id="7481291at2759"/>
<dbReference type="Gene3D" id="1.10.287.2900">
    <property type="match status" value="1"/>
</dbReference>
<keyword evidence="9" id="KW-0676">Redox-active center</keyword>
<dbReference type="GO" id="GO:0045041">
    <property type="term" value="P:protein import into mitochondrial intermembrane space"/>
    <property type="evidence" value="ECO:0007669"/>
    <property type="project" value="InterPro"/>
</dbReference>
<accession>A0A2T9XZS8</accession>
<evidence type="ECO:0000256" key="9">
    <source>
        <dbReference type="ARBA" id="ARBA00023284"/>
    </source>
</evidence>
<dbReference type="GO" id="GO:0015035">
    <property type="term" value="F:protein-disulfide reductase activity"/>
    <property type="evidence" value="ECO:0007669"/>
    <property type="project" value="InterPro"/>
</dbReference>
<comment type="subcellular location">
    <subcellularLocation>
        <location evidence="1">Mitochondrion inner membrane</location>
        <topology evidence="1">Single-pass type II membrane protein</topology>
        <orientation evidence="1">Intermembrane side</orientation>
    </subcellularLocation>
</comment>
<organism evidence="13 14">
    <name type="scientific">Furculomyces boomerangus</name>
    <dbReference type="NCBI Taxonomy" id="61424"/>
    <lineage>
        <taxon>Eukaryota</taxon>
        <taxon>Fungi</taxon>
        <taxon>Fungi incertae sedis</taxon>
        <taxon>Zoopagomycota</taxon>
        <taxon>Kickxellomycotina</taxon>
        <taxon>Harpellomycetes</taxon>
        <taxon>Harpellales</taxon>
        <taxon>Harpellaceae</taxon>
        <taxon>Furculomyces</taxon>
    </lineage>
</organism>
<proteinExistence type="predicted"/>
<evidence type="ECO:0000256" key="1">
    <source>
        <dbReference type="ARBA" id="ARBA00004164"/>
    </source>
</evidence>
<evidence type="ECO:0000256" key="3">
    <source>
        <dbReference type="ARBA" id="ARBA00022448"/>
    </source>
</evidence>
<dbReference type="InterPro" id="IPR010625">
    <property type="entry name" value="CHCH"/>
</dbReference>
<dbReference type="STRING" id="61424.A0A2T9XZS8"/>
<name>A0A2T9XZS8_9FUNG</name>
<keyword evidence="6" id="KW-0811">Translocation</keyword>
<feature type="compositionally biased region" description="Acidic residues" evidence="11">
    <location>
        <begin position="104"/>
        <end position="121"/>
    </location>
</feature>
<reference evidence="13 14" key="1">
    <citation type="journal article" date="2018" name="MBio">
        <title>Comparative Genomics Reveals the Core Gene Toolbox for the Fungus-Insect Symbiosis.</title>
        <authorList>
            <person name="Wang Y."/>
            <person name="Stata M."/>
            <person name="Wang W."/>
            <person name="Stajich J.E."/>
            <person name="White M.M."/>
            <person name="Moncalvo J.M."/>
        </authorList>
    </citation>
    <scope>NUCLEOTIDE SEQUENCE [LARGE SCALE GENOMIC DNA]</scope>
    <source>
        <strain evidence="13 14">AUS-77-4</strain>
    </source>
</reference>
<dbReference type="GO" id="GO:0005743">
    <property type="term" value="C:mitochondrial inner membrane"/>
    <property type="evidence" value="ECO:0007669"/>
    <property type="project" value="UniProtKB-SubCell"/>
</dbReference>
<feature type="compositionally biased region" description="Basic and acidic residues" evidence="11">
    <location>
        <begin position="18"/>
        <end position="32"/>
    </location>
</feature>
<dbReference type="InterPro" id="IPR039289">
    <property type="entry name" value="CHCHD4"/>
</dbReference>
<evidence type="ECO:0000256" key="4">
    <source>
        <dbReference type="ARBA" id="ARBA00022927"/>
    </source>
</evidence>
<dbReference type="GO" id="GO:0005758">
    <property type="term" value="C:mitochondrial intermembrane space"/>
    <property type="evidence" value="ECO:0007669"/>
    <property type="project" value="TreeGrafter"/>
</dbReference>
<evidence type="ECO:0000256" key="8">
    <source>
        <dbReference type="ARBA" id="ARBA00023157"/>
    </source>
</evidence>
<protein>
    <recommendedName>
        <fullName evidence="2">Mitochondrial intermembrane space import and assembly protein 40</fullName>
    </recommendedName>
    <alternativeName>
        <fullName evidence="10">Mitochondrial import inner membrane translocase TIM40</fullName>
    </alternativeName>
</protein>
<dbReference type="PANTHER" id="PTHR21622">
    <property type="entry name" value="COILED-COIL-HELIX-COILED-COIL-HELIX DOMAIN CONTAINING 4"/>
    <property type="match status" value="1"/>
</dbReference>
<feature type="region of interest" description="Disordered" evidence="11">
    <location>
        <begin position="1"/>
        <end position="38"/>
    </location>
</feature>
<feature type="domain" description="CHCH" evidence="12">
    <location>
        <begin position="58"/>
        <end position="93"/>
    </location>
</feature>
<keyword evidence="5" id="KW-0560">Oxidoreductase</keyword>
<feature type="compositionally biased region" description="Basic and acidic residues" evidence="11">
    <location>
        <begin position="122"/>
        <end position="131"/>
    </location>
</feature>
<evidence type="ECO:0000313" key="13">
    <source>
        <dbReference type="EMBL" id="PVU85544.1"/>
    </source>
</evidence>
<dbReference type="EMBL" id="MBFT01001069">
    <property type="protein sequence ID" value="PVU85544.1"/>
    <property type="molecule type" value="Genomic_DNA"/>
</dbReference>
<gene>
    <name evidence="13" type="ORF">BB559_006952</name>
</gene>
<evidence type="ECO:0000256" key="2">
    <source>
        <dbReference type="ARBA" id="ARBA00013714"/>
    </source>
</evidence>
<sequence length="131" mass="14944">MARETEIPIGFEDNSNQEDYKNDQDLTEEEKAAQAFDPETGEINWDCPCLNGMAYGTCGEEFRAAFSCFVYSKEEQKGIDCIDSFKAMQDCFRAHPEEYGSELVDNENDFETPPENDTEDPNQEKNLDSPK</sequence>
<evidence type="ECO:0000256" key="11">
    <source>
        <dbReference type="SAM" id="MobiDB-lite"/>
    </source>
</evidence>
<evidence type="ECO:0000259" key="12">
    <source>
        <dbReference type="Pfam" id="PF06747"/>
    </source>
</evidence>
<dbReference type="PANTHER" id="PTHR21622:SF0">
    <property type="entry name" value="COILED-COIL-HELIX-COILED-COIL-HELIX DOMAIN CONTAINING 4"/>
    <property type="match status" value="1"/>
</dbReference>
<evidence type="ECO:0000256" key="6">
    <source>
        <dbReference type="ARBA" id="ARBA00023010"/>
    </source>
</evidence>
<dbReference type="Proteomes" id="UP000245699">
    <property type="component" value="Unassembled WGS sequence"/>
</dbReference>
<keyword evidence="14" id="KW-1185">Reference proteome</keyword>
<evidence type="ECO:0000313" key="14">
    <source>
        <dbReference type="Proteomes" id="UP000245699"/>
    </source>
</evidence>
<dbReference type="AlphaFoldDB" id="A0A2T9XZS8"/>
<evidence type="ECO:0000256" key="5">
    <source>
        <dbReference type="ARBA" id="ARBA00023002"/>
    </source>
</evidence>
<dbReference type="PROSITE" id="PS51808">
    <property type="entry name" value="CHCH"/>
    <property type="match status" value="1"/>
</dbReference>
<keyword evidence="3" id="KW-0813">Transport</keyword>
<keyword evidence="4" id="KW-0653">Protein transport</keyword>
<evidence type="ECO:0000256" key="7">
    <source>
        <dbReference type="ARBA" id="ARBA00023128"/>
    </source>
</evidence>
<keyword evidence="8" id="KW-1015">Disulfide bond</keyword>
<feature type="region of interest" description="Disordered" evidence="11">
    <location>
        <begin position="98"/>
        <end position="131"/>
    </location>
</feature>
<keyword evidence="7" id="KW-0496">Mitochondrion</keyword>